<sequence length="436" mass="48308">MMLLSRCSTPWCFDSNRVLPRLFRLQLVISQCRFLATIRAEQHEAKPTPMALRKKNLLGMTLDEMRQEITSSLSGGHDVHHAQTFRANQIWRCIYRHGITSFSQMTNLPESLRNTLDDLYTIDYGHIKLDKLSKDGTRKFLVSFDDDPRAVVETVVIPEKHRGTLCLSSQIGCSLNCTFCHTGTQKLLRNLTAGEVVGQYMIAASAFGDFPIVDGKRRADGKKREVSNFVFMGQGEPLYNFKNVATAIRILTDPDGLSLPPTKITVSTSGVAPLIPKLATLGVSLAISLHAPRDDLRDTLVPLNKRFGIRKLIQSCREYVSAMTSNGKGKDATRVTFEYVMLKGVNDSEAEAREVVRVLSGVPSHVNLIPFNPWPDSGYKTSPPDQIARFAEVVVNSGVHCTIRRPRGRDIMAACGQLKSNTENKAFVAAAASRAS</sequence>
<comment type="cofactor">
    <cofactor evidence="1">
        <name>[4Fe-4S] cluster</name>
        <dbReference type="ChEBI" id="CHEBI:49883"/>
    </cofactor>
</comment>
<dbReference type="HAMAP" id="MF_01849">
    <property type="entry name" value="RNA_methyltr_RlmN"/>
    <property type="match status" value="1"/>
</dbReference>
<dbReference type="SUPFAM" id="SSF102114">
    <property type="entry name" value="Radical SAM enzymes"/>
    <property type="match status" value="1"/>
</dbReference>
<comment type="caution">
    <text evidence="13">The sequence shown here is derived from an EMBL/GenBank/DDBJ whole genome shotgun (WGS) entry which is preliminary data.</text>
</comment>
<dbReference type="Pfam" id="PF04055">
    <property type="entry name" value="Radical_SAM"/>
    <property type="match status" value="1"/>
</dbReference>
<dbReference type="CDD" id="cd01335">
    <property type="entry name" value="Radical_SAM"/>
    <property type="match status" value="1"/>
</dbReference>
<accession>A0A433A0Z5</accession>
<protein>
    <submittedName>
        <fullName evidence="13">Radical SAM enzyme, Cfr family</fullName>
    </submittedName>
</protein>
<evidence type="ECO:0000256" key="10">
    <source>
        <dbReference type="ARBA" id="ARBA00022723"/>
    </source>
</evidence>
<keyword evidence="11" id="KW-0408">Iron</keyword>
<dbReference type="GO" id="GO:0008173">
    <property type="term" value="F:RNA methyltransferase activity"/>
    <property type="evidence" value="ECO:0007669"/>
    <property type="project" value="InterPro"/>
</dbReference>
<dbReference type="InterPro" id="IPR007197">
    <property type="entry name" value="rSAM"/>
</dbReference>
<name>A0A433A0Z5_9FUNG</name>
<keyword evidence="5" id="KW-0698">rRNA processing</keyword>
<dbReference type="InterPro" id="IPR027492">
    <property type="entry name" value="RNA_MTrfase_RlmN"/>
</dbReference>
<dbReference type="EMBL" id="RBNI01021567">
    <property type="protein sequence ID" value="RUO96408.1"/>
    <property type="molecule type" value="Genomic_DNA"/>
</dbReference>
<dbReference type="GO" id="GO:0030488">
    <property type="term" value="P:tRNA methylation"/>
    <property type="evidence" value="ECO:0007669"/>
    <property type="project" value="InterPro"/>
</dbReference>
<dbReference type="GO" id="GO:0051539">
    <property type="term" value="F:4 iron, 4 sulfur cluster binding"/>
    <property type="evidence" value="ECO:0007669"/>
    <property type="project" value="UniProtKB-KW"/>
</dbReference>
<keyword evidence="8" id="KW-0949">S-adenosyl-L-methionine</keyword>
<dbReference type="InterPro" id="IPR004383">
    <property type="entry name" value="rRNA_lsu_MTrfase_RlmN/Cfr"/>
</dbReference>
<dbReference type="Gene3D" id="1.10.150.530">
    <property type="match status" value="1"/>
</dbReference>
<keyword evidence="4" id="KW-0963">Cytoplasm</keyword>
<dbReference type="SFLD" id="SFLDS00029">
    <property type="entry name" value="Radical_SAM"/>
    <property type="match status" value="1"/>
</dbReference>
<dbReference type="Pfam" id="PF21016">
    <property type="entry name" value="RlmN_N"/>
    <property type="match status" value="1"/>
</dbReference>
<evidence type="ECO:0000256" key="3">
    <source>
        <dbReference type="ARBA" id="ARBA00022485"/>
    </source>
</evidence>
<evidence type="ECO:0000256" key="8">
    <source>
        <dbReference type="ARBA" id="ARBA00022691"/>
    </source>
</evidence>
<keyword evidence="3" id="KW-0004">4Fe-4S</keyword>
<dbReference type="PIRSF" id="PIRSF006004">
    <property type="entry name" value="CHP00048"/>
    <property type="match status" value="1"/>
</dbReference>
<dbReference type="AlphaFoldDB" id="A0A433A0Z5"/>
<evidence type="ECO:0000313" key="13">
    <source>
        <dbReference type="EMBL" id="RUO96408.1"/>
    </source>
</evidence>
<dbReference type="PANTHER" id="PTHR30544:SF5">
    <property type="entry name" value="RADICAL SAM CORE DOMAIN-CONTAINING PROTEIN"/>
    <property type="match status" value="1"/>
</dbReference>
<dbReference type="OrthoDB" id="538249at2759"/>
<evidence type="ECO:0000256" key="6">
    <source>
        <dbReference type="ARBA" id="ARBA00022603"/>
    </source>
</evidence>
<keyword evidence="7" id="KW-0808">Transferase</keyword>
<evidence type="ECO:0000256" key="11">
    <source>
        <dbReference type="ARBA" id="ARBA00023004"/>
    </source>
</evidence>
<evidence type="ECO:0000256" key="5">
    <source>
        <dbReference type="ARBA" id="ARBA00022552"/>
    </source>
</evidence>
<gene>
    <name evidence="13" type="ORF">BC936DRAFT_142093</name>
</gene>
<evidence type="ECO:0000256" key="1">
    <source>
        <dbReference type="ARBA" id="ARBA00001966"/>
    </source>
</evidence>
<organism evidence="13 14">
    <name type="scientific">Jimgerdemannia flammicorona</name>
    <dbReference type="NCBI Taxonomy" id="994334"/>
    <lineage>
        <taxon>Eukaryota</taxon>
        <taxon>Fungi</taxon>
        <taxon>Fungi incertae sedis</taxon>
        <taxon>Mucoromycota</taxon>
        <taxon>Mucoromycotina</taxon>
        <taxon>Endogonomycetes</taxon>
        <taxon>Endogonales</taxon>
        <taxon>Endogonaceae</taxon>
        <taxon>Jimgerdemannia</taxon>
    </lineage>
</organism>
<dbReference type="GO" id="GO:0046872">
    <property type="term" value="F:metal ion binding"/>
    <property type="evidence" value="ECO:0007669"/>
    <property type="project" value="UniProtKB-KW"/>
</dbReference>
<dbReference type="InterPro" id="IPR013785">
    <property type="entry name" value="Aldolase_TIM"/>
</dbReference>
<dbReference type="GO" id="GO:0070475">
    <property type="term" value="P:rRNA base methylation"/>
    <property type="evidence" value="ECO:0007669"/>
    <property type="project" value="InterPro"/>
</dbReference>
<dbReference type="GO" id="GO:0005737">
    <property type="term" value="C:cytoplasm"/>
    <property type="evidence" value="ECO:0007669"/>
    <property type="project" value="UniProtKB-SubCell"/>
</dbReference>
<dbReference type="InterPro" id="IPR040072">
    <property type="entry name" value="Methyltransferase_A"/>
</dbReference>
<dbReference type="PANTHER" id="PTHR30544">
    <property type="entry name" value="23S RRNA METHYLTRANSFERASE"/>
    <property type="match status" value="1"/>
</dbReference>
<dbReference type="InterPro" id="IPR048641">
    <property type="entry name" value="RlmN_N"/>
</dbReference>
<keyword evidence="14" id="KW-1185">Reference proteome</keyword>
<keyword evidence="12" id="KW-0411">Iron-sulfur</keyword>
<dbReference type="SFLD" id="SFLDF00275">
    <property type="entry name" value="adenosine_C2_methyltransferase"/>
    <property type="match status" value="1"/>
</dbReference>
<evidence type="ECO:0000256" key="12">
    <source>
        <dbReference type="ARBA" id="ARBA00023014"/>
    </source>
</evidence>
<dbReference type="NCBIfam" id="TIGR00048">
    <property type="entry name" value="rRNA_mod_RlmN"/>
    <property type="match status" value="1"/>
</dbReference>
<keyword evidence="6" id="KW-0489">Methyltransferase</keyword>
<evidence type="ECO:0000256" key="9">
    <source>
        <dbReference type="ARBA" id="ARBA00022694"/>
    </source>
</evidence>
<dbReference type="InterPro" id="IPR058240">
    <property type="entry name" value="rSAM_sf"/>
</dbReference>
<evidence type="ECO:0000256" key="7">
    <source>
        <dbReference type="ARBA" id="ARBA00022679"/>
    </source>
</evidence>
<dbReference type="Gene3D" id="3.20.20.70">
    <property type="entry name" value="Aldolase class I"/>
    <property type="match status" value="1"/>
</dbReference>
<dbReference type="PROSITE" id="PS51918">
    <property type="entry name" value="RADICAL_SAM"/>
    <property type="match status" value="1"/>
</dbReference>
<dbReference type="SFLD" id="SFLDG01062">
    <property type="entry name" value="methyltransferase_(Class_A)"/>
    <property type="match status" value="1"/>
</dbReference>
<comment type="subcellular location">
    <subcellularLocation>
        <location evidence="2">Cytoplasm</location>
    </subcellularLocation>
</comment>
<proteinExistence type="inferred from homology"/>
<dbReference type="Proteomes" id="UP000268093">
    <property type="component" value="Unassembled WGS sequence"/>
</dbReference>
<keyword evidence="10" id="KW-0479">Metal-binding</keyword>
<evidence type="ECO:0000256" key="4">
    <source>
        <dbReference type="ARBA" id="ARBA00022490"/>
    </source>
</evidence>
<evidence type="ECO:0000256" key="2">
    <source>
        <dbReference type="ARBA" id="ARBA00004496"/>
    </source>
</evidence>
<evidence type="ECO:0000313" key="14">
    <source>
        <dbReference type="Proteomes" id="UP000268093"/>
    </source>
</evidence>
<reference evidence="13 14" key="1">
    <citation type="journal article" date="2018" name="New Phytol.">
        <title>Phylogenomics of Endogonaceae and evolution of mycorrhizas within Mucoromycota.</title>
        <authorList>
            <person name="Chang Y."/>
            <person name="Desiro A."/>
            <person name="Na H."/>
            <person name="Sandor L."/>
            <person name="Lipzen A."/>
            <person name="Clum A."/>
            <person name="Barry K."/>
            <person name="Grigoriev I.V."/>
            <person name="Martin F.M."/>
            <person name="Stajich J.E."/>
            <person name="Smith M.E."/>
            <person name="Bonito G."/>
            <person name="Spatafora J.W."/>
        </authorList>
    </citation>
    <scope>NUCLEOTIDE SEQUENCE [LARGE SCALE GENOMIC DNA]</scope>
    <source>
        <strain evidence="13 14">GMNB39</strain>
    </source>
</reference>
<keyword evidence="9" id="KW-0819">tRNA processing</keyword>